<evidence type="ECO:0000313" key="3">
    <source>
        <dbReference type="EMBL" id="WVW84587.1"/>
    </source>
</evidence>
<feature type="compositionally biased region" description="Polar residues" evidence="1">
    <location>
        <begin position="261"/>
        <end position="273"/>
    </location>
</feature>
<proteinExistence type="predicted"/>
<dbReference type="KEGG" id="kbi:30210516"/>
<gene>
    <name evidence="2" type="ORF">I302_06117</name>
    <name evidence="3" type="ORF">I302_106621</name>
</gene>
<feature type="compositionally biased region" description="Polar residues" evidence="1">
    <location>
        <begin position="38"/>
        <end position="50"/>
    </location>
</feature>
<feature type="region of interest" description="Disordered" evidence="1">
    <location>
        <begin position="245"/>
        <end position="273"/>
    </location>
</feature>
<dbReference type="EMBL" id="CP144545">
    <property type="protein sequence ID" value="WVW84587.1"/>
    <property type="molecule type" value="Genomic_DNA"/>
</dbReference>
<feature type="compositionally biased region" description="Basic and acidic residues" evidence="1">
    <location>
        <begin position="98"/>
        <end position="108"/>
    </location>
</feature>
<evidence type="ECO:0000313" key="4">
    <source>
        <dbReference type="Proteomes" id="UP000092730"/>
    </source>
</evidence>
<dbReference type="GeneID" id="30210516"/>
<feature type="region of interest" description="Disordered" evidence="1">
    <location>
        <begin position="27"/>
        <end position="50"/>
    </location>
</feature>
<name>A0A1B9G0W5_9TREE</name>
<evidence type="ECO:0000256" key="1">
    <source>
        <dbReference type="SAM" id="MobiDB-lite"/>
    </source>
</evidence>
<reference evidence="2" key="3">
    <citation type="submission" date="2014-01" db="EMBL/GenBank/DDBJ databases">
        <title>Evolution of pathogenesis and genome organization in the Tremellales.</title>
        <authorList>
            <person name="Cuomo C."/>
            <person name="Litvintseva A."/>
            <person name="Heitman J."/>
            <person name="Chen Y."/>
            <person name="Sun S."/>
            <person name="Springer D."/>
            <person name="Dromer F."/>
            <person name="Young S."/>
            <person name="Zeng Q."/>
            <person name="Chapman S."/>
            <person name="Gujja S."/>
            <person name="Saif S."/>
            <person name="Birren B."/>
        </authorList>
    </citation>
    <scope>NUCLEOTIDE SEQUENCE</scope>
    <source>
        <strain evidence="2">CBS 10118</strain>
    </source>
</reference>
<organism evidence="2">
    <name type="scientific">Kwoniella bestiolae CBS 10118</name>
    <dbReference type="NCBI Taxonomy" id="1296100"/>
    <lineage>
        <taxon>Eukaryota</taxon>
        <taxon>Fungi</taxon>
        <taxon>Dikarya</taxon>
        <taxon>Basidiomycota</taxon>
        <taxon>Agaricomycotina</taxon>
        <taxon>Tremellomycetes</taxon>
        <taxon>Tremellales</taxon>
        <taxon>Cryptococcaceae</taxon>
        <taxon>Kwoniella</taxon>
    </lineage>
</organism>
<feature type="compositionally biased region" description="Basic and acidic residues" evidence="1">
    <location>
        <begin position="249"/>
        <end position="260"/>
    </location>
</feature>
<reference evidence="2" key="1">
    <citation type="submission" date="2013-07" db="EMBL/GenBank/DDBJ databases">
        <title>The Genome Sequence of Cryptococcus bestiolae CBS10118.</title>
        <authorList>
            <consortium name="The Broad Institute Genome Sequencing Platform"/>
            <person name="Cuomo C."/>
            <person name="Litvintseva A."/>
            <person name="Chen Y."/>
            <person name="Heitman J."/>
            <person name="Sun S."/>
            <person name="Springer D."/>
            <person name="Dromer F."/>
            <person name="Young S.K."/>
            <person name="Zeng Q."/>
            <person name="Gargeya S."/>
            <person name="Fitzgerald M."/>
            <person name="Abouelleil A."/>
            <person name="Alvarado L."/>
            <person name="Berlin A.M."/>
            <person name="Chapman S.B."/>
            <person name="Dewar J."/>
            <person name="Goldberg J."/>
            <person name="Griggs A."/>
            <person name="Gujja S."/>
            <person name="Hansen M."/>
            <person name="Howarth C."/>
            <person name="Imamovic A."/>
            <person name="Larimer J."/>
            <person name="McCowan C."/>
            <person name="Murphy C."/>
            <person name="Pearson M."/>
            <person name="Priest M."/>
            <person name="Roberts A."/>
            <person name="Saif S."/>
            <person name="Shea T."/>
            <person name="Sykes S."/>
            <person name="Wortman J."/>
            <person name="Nusbaum C."/>
            <person name="Birren B."/>
        </authorList>
    </citation>
    <scope>NUCLEOTIDE SEQUENCE [LARGE SCALE GENOMIC DNA]</scope>
    <source>
        <strain evidence="2">CBS 10118</strain>
    </source>
</reference>
<keyword evidence="4" id="KW-1185">Reference proteome</keyword>
<accession>A0A1B9G0W5</accession>
<feature type="compositionally biased region" description="Polar residues" evidence="1">
    <location>
        <begin position="109"/>
        <end position="123"/>
    </location>
</feature>
<dbReference type="VEuPathDB" id="FungiDB:I302_06117"/>
<reference evidence="3" key="4">
    <citation type="submission" date="2024-02" db="EMBL/GenBank/DDBJ databases">
        <title>Comparative genomics of Cryptococcus and Kwoniella reveals pathogenesis evolution and contrasting modes of karyotype evolution via chromosome fusion or intercentromeric recombination.</title>
        <authorList>
            <person name="Coelho M.A."/>
            <person name="David-Palma M."/>
            <person name="Shea T."/>
            <person name="Bowers K."/>
            <person name="McGinley-Smith S."/>
            <person name="Mohammad A.W."/>
            <person name="Gnirke A."/>
            <person name="Yurkov A.M."/>
            <person name="Nowrousian M."/>
            <person name="Sun S."/>
            <person name="Cuomo C.A."/>
            <person name="Heitman J."/>
        </authorList>
    </citation>
    <scope>NUCLEOTIDE SEQUENCE</scope>
    <source>
        <strain evidence="3">CBS 10118</strain>
    </source>
</reference>
<dbReference type="Proteomes" id="UP000092730">
    <property type="component" value="Chromosome 5"/>
</dbReference>
<dbReference type="EMBL" id="KI894022">
    <property type="protein sequence ID" value="OCF24656.1"/>
    <property type="molecule type" value="Genomic_DNA"/>
</dbReference>
<reference evidence="3" key="2">
    <citation type="submission" date="2013-07" db="EMBL/GenBank/DDBJ databases">
        <authorList>
            <consortium name="The Broad Institute Genome Sequencing Platform"/>
            <person name="Cuomo C."/>
            <person name="Litvintseva A."/>
            <person name="Chen Y."/>
            <person name="Heitman J."/>
            <person name="Sun S."/>
            <person name="Springer D."/>
            <person name="Dromer F."/>
            <person name="Young S.K."/>
            <person name="Zeng Q."/>
            <person name="Gargeya S."/>
            <person name="Fitzgerald M."/>
            <person name="Abouelleil A."/>
            <person name="Alvarado L."/>
            <person name="Berlin A.M."/>
            <person name="Chapman S.B."/>
            <person name="Dewar J."/>
            <person name="Goldberg J."/>
            <person name="Griggs A."/>
            <person name="Gujja S."/>
            <person name="Hansen M."/>
            <person name="Howarth C."/>
            <person name="Imamovic A."/>
            <person name="Larimer J."/>
            <person name="McCowan C."/>
            <person name="Murphy C."/>
            <person name="Pearson M."/>
            <person name="Priest M."/>
            <person name="Roberts A."/>
            <person name="Saif S."/>
            <person name="Shea T."/>
            <person name="Sykes S."/>
            <person name="Wortman J."/>
            <person name="Nusbaum C."/>
            <person name="Birren B."/>
        </authorList>
    </citation>
    <scope>NUCLEOTIDE SEQUENCE</scope>
    <source>
        <strain evidence="3">CBS 10118</strain>
    </source>
</reference>
<evidence type="ECO:0000313" key="2">
    <source>
        <dbReference type="EMBL" id="OCF24656.1"/>
    </source>
</evidence>
<dbReference type="RefSeq" id="XP_019045726.1">
    <property type="nucleotide sequence ID" value="XM_019192729.1"/>
</dbReference>
<dbReference type="AlphaFoldDB" id="A0A1B9G0W5"/>
<feature type="region of interest" description="Disordered" evidence="1">
    <location>
        <begin position="88"/>
        <end position="123"/>
    </location>
</feature>
<sequence length="315" mass="34360">MTQLHNENSLSTDRDDDPNTLVLANITIDLSPKDTKDTTGSSECESNLNYPQSFLQSMVQVLKRLSVESEAEGHTNDDLMRTILSSGLGHSEDESEDPVARASKDTKDTTGSPNSESNSNDPQRFLQSMAQGFKSLVADSEEEGDMDDDLMRRILSRAFGHSEDESRDIVARARLGIESTLANEDDDLKTIVFCAAPIDSPTDDLSKFEQVVVDIRDMDKGKCIHALCILDSIISRRIKGYYSSLQSKHSGDGADERSDTDTGSGTSDLSNQPTVLYTRTYGPVLARKKTGVRLKGSVAVENQGGQTDLIIGSRG</sequence>
<protein>
    <submittedName>
        <fullName evidence="2">Uncharacterized protein</fullName>
    </submittedName>
</protein>